<dbReference type="GO" id="GO:0097367">
    <property type="term" value="F:carbohydrate derivative binding"/>
    <property type="evidence" value="ECO:0007669"/>
    <property type="project" value="InterPro"/>
</dbReference>
<evidence type="ECO:0008006" key="7">
    <source>
        <dbReference type="Google" id="ProtNLM"/>
    </source>
</evidence>
<feature type="domain" description="Phosphoglucose isomerase N-terminal" evidence="4">
    <location>
        <begin position="17"/>
        <end position="125"/>
    </location>
</feature>
<proteinExistence type="inferred from homology"/>
<dbReference type="GO" id="GO:0004347">
    <property type="term" value="F:glucose-6-phosphate isomerase activity"/>
    <property type="evidence" value="ECO:0007669"/>
    <property type="project" value="InterPro"/>
</dbReference>
<dbReference type="InterPro" id="IPR041001">
    <property type="entry name" value="PG_isomerase_N"/>
</dbReference>
<dbReference type="AlphaFoldDB" id="A0A399E7S3"/>
<accession>A0A399E7S3</accession>
<dbReference type="Gene3D" id="3.40.50.10920">
    <property type="match status" value="1"/>
</dbReference>
<evidence type="ECO:0000256" key="1">
    <source>
        <dbReference type="ARBA" id="ARBA00010523"/>
    </source>
</evidence>
<dbReference type="EMBL" id="QWKX01000002">
    <property type="protein sequence ID" value="RIH79916.1"/>
    <property type="molecule type" value="Genomic_DNA"/>
</dbReference>
<organism evidence="5 6">
    <name type="scientific">Meiothermus taiwanensis</name>
    <dbReference type="NCBI Taxonomy" id="172827"/>
    <lineage>
        <taxon>Bacteria</taxon>
        <taxon>Thermotogati</taxon>
        <taxon>Deinococcota</taxon>
        <taxon>Deinococci</taxon>
        <taxon>Thermales</taxon>
        <taxon>Thermaceae</taxon>
        <taxon>Meiothermus</taxon>
    </lineage>
</organism>
<evidence type="ECO:0000313" key="6">
    <source>
        <dbReference type="Proteomes" id="UP000266089"/>
    </source>
</evidence>
<dbReference type="SUPFAM" id="SSF53697">
    <property type="entry name" value="SIS domain"/>
    <property type="match status" value="1"/>
</dbReference>
<dbReference type="InterPro" id="IPR019490">
    <property type="entry name" value="Glu6P/Mann6P_isomerase_C"/>
</dbReference>
<dbReference type="GO" id="GO:0004476">
    <property type="term" value="F:mannose-6-phosphate isomerase activity"/>
    <property type="evidence" value="ECO:0007669"/>
    <property type="project" value="InterPro"/>
</dbReference>
<dbReference type="GO" id="GO:0005975">
    <property type="term" value="P:carbohydrate metabolic process"/>
    <property type="evidence" value="ECO:0007669"/>
    <property type="project" value="InterPro"/>
</dbReference>
<dbReference type="Pfam" id="PF18353">
    <property type="entry name" value="PG_isomerase_N"/>
    <property type="match status" value="1"/>
</dbReference>
<evidence type="ECO:0000256" key="2">
    <source>
        <dbReference type="ARBA" id="ARBA00023235"/>
    </source>
</evidence>
<evidence type="ECO:0000259" key="3">
    <source>
        <dbReference type="Pfam" id="PF10432"/>
    </source>
</evidence>
<keyword evidence="2" id="KW-0413">Isomerase</keyword>
<dbReference type="Pfam" id="PF10432">
    <property type="entry name" value="bact-PGI_C"/>
    <property type="match status" value="1"/>
</dbReference>
<dbReference type="Gene3D" id="3.40.50.10490">
    <property type="entry name" value="Glucose-6-phosphate isomerase like protein, domain 1"/>
    <property type="match status" value="1"/>
</dbReference>
<evidence type="ECO:0000259" key="4">
    <source>
        <dbReference type="Pfam" id="PF18353"/>
    </source>
</evidence>
<protein>
    <recommendedName>
        <fullName evidence="7">Mannose-6-phosphate isomerase</fullName>
    </recommendedName>
</protein>
<evidence type="ECO:0000313" key="5">
    <source>
        <dbReference type="EMBL" id="RIH79916.1"/>
    </source>
</evidence>
<sequence length="294" mass="32596">MRDLDAQETYLADRLGLAFDLRDLVGSGPIPQAKYAPPYGVVGFGEGWWAAQLARDFALELTANGTQFVLEGGYDFGGAAGAGLYASVSGAEIVRLGFRENVEVEVPAHPLATYRYLRFLLLATGQQAELSRIDRALLLERDRLRPEVGLSKNPAKFMAYSLLERTPMWVVPDRYPGLGQALQQTFSRIGKSLSFTPPPSALEFFVTALEARHEQGDPIAAVLIGDDERRGYAQEILESRVDTLIELPEPEAEGTLAKALCYWYRVAWTSYYLALLYGVEPGDWEVLDNLRQAT</sequence>
<feature type="domain" description="Bifunctional glucose-6-phosphate/mannose-6-phosphate isomerase C-terminal" evidence="3">
    <location>
        <begin position="152"/>
        <end position="292"/>
    </location>
</feature>
<dbReference type="OrthoDB" id="24923at2"/>
<gene>
    <name evidence="5" type="ORF">Mcate_00145</name>
</gene>
<name>A0A399E7S3_9DEIN</name>
<dbReference type="Proteomes" id="UP000266089">
    <property type="component" value="Unassembled WGS sequence"/>
</dbReference>
<comment type="similarity">
    <text evidence="1">Belongs to the PGI/PMI family.</text>
</comment>
<dbReference type="RefSeq" id="WP_027888346.1">
    <property type="nucleotide sequence ID" value="NZ_JBHSXZ010000022.1"/>
</dbReference>
<comment type="caution">
    <text evidence="5">The sequence shown here is derived from an EMBL/GenBank/DDBJ whole genome shotgun (WGS) entry which is preliminary data.</text>
</comment>
<reference evidence="5 6" key="1">
    <citation type="submission" date="2018-08" db="EMBL/GenBank/DDBJ databases">
        <title>Meiothermus cateniformans JCM 15151 genome sequencing project.</title>
        <authorList>
            <person name="Da Costa M.S."/>
            <person name="Albuquerque L."/>
            <person name="Raposo P."/>
            <person name="Froufe H.J.C."/>
            <person name="Barroso C.S."/>
            <person name="Egas C."/>
        </authorList>
    </citation>
    <scope>NUCLEOTIDE SEQUENCE [LARGE SCALE GENOMIC DNA]</scope>
    <source>
        <strain evidence="5 6">JCM 15151</strain>
    </source>
</reference>
<dbReference type="InterPro" id="IPR046348">
    <property type="entry name" value="SIS_dom_sf"/>
</dbReference>
<dbReference type="GO" id="GO:1901135">
    <property type="term" value="P:carbohydrate derivative metabolic process"/>
    <property type="evidence" value="ECO:0007669"/>
    <property type="project" value="InterPro"/>
</dbReference>